<evidence type="ECO:0000313" key="2">
    <source>
        <dbReference type="Proteomes" id="UP001162162"/>
    </source>
</evidence>
<dbReference type="Gene3D" id="3.30.420.10">
    <property type="entry name" value="Ribonuclease H-like superfamily/Ribonuclease H"/>
    <property type="match status" value="1"/>
</dbReference>
<dbReference type="GO" id="GO:0003676">
    <property type="term" value="F:nucleic acid binding"/>
    <property type="evidence" value="ECO:0007669"/>
    <property type="project" value="InterPro"/>
</dbReference>
<dbReference type="AlphaFoldDB" id="A0AAV8X5I8"/>
<organism evidence="1 2">
    <name type="scientific">Aromia moschata</name>
    <dbReference type="NCBI Taxonomy" id="1265417"/>
    <lineage>
        <taxon>Eukaryota</taxon>
        <taxon>Metazoa</taxon>
        <taxon>Ecdysozoa</taxon>
        <taxon>Arthropoda</taxon>
        <taxon>Hexapoda</taxon>
        <taxon>Insecta</taxon>
        <taxon>Pterygota</taxon>
        <taxon>Neoptera</taxon>
        <taxon>Endopterygota</taxon>
        <taxon>Coleoptera</taxon>
        <taxon>Polyphaga</taxon>
        <taxon>Cucujiformia</taxon>
        <taxon>Chrysomeloidea</taxon>
        <taxon>Cerambycidae</taxon>
        <taxon>Cerambycinae</taxon>
        <taxon>Callichromatini</taxon>
        <taxon>Aromia</taxon>
    </lineage>
</organism>
<dbReference type="PANTHER" id="PTHR47326">
    <property type="entry name" value="TRANSPOSABLE ELEMENT TC3 TRANSPOSASE-LIKE PROTEIN"/>
    <property type="match status" value="1"/>
</dbReference>
<accession>A0AAV8X5I8</accession>
<name>A0AAV8X5I8_9CUCU</name>
<evidence type="ECO:0008006" key="3">
    <source>
        <dbReference type="Google" id="ProtNLM"/>
    </source>
</evidence>
<dbReference type="InterPro" id="IPR036397">
    <property type="entry name" value="RNaseH_sf"/>
</dbReference>
<sequence>MISRPKATKCSCFQRPGRRNNHENAILRTFDNNPRLSSRRAALRLETSKSTVLRVLHKDNRKPYHLQHVQNLLPGDENCRMTFCNWLLDSIGRNPEFLQTILWIDEVTFTRTEIFNHHNCHFIVNVWVGLINGYVIGPFFLPPRLNANLFLNFLTNHLFDLFDEVIATQMNS</sequence>
<evidence type="ECO:0000313" key="1">
    <source>
        <dbReference type="EMBL" id="KAJ8933797.1"/>
    </source>
</evidence>
<proteinExistence type="predicted"/>
<gene>
    <name evidence="1" type="ORF">NQ318_001527</name>
</gene>
<protein>
    <recommendedName>
        <fullName evidence="3">Transposase</fullName>
    </recommendedName>
</protein>
<dbReference type="PANTHER" id="PTHR47326:SF1">
    <property type="entry name" value="HTH PSQ-TYPE DOMAIN-CONTAINING PROTEIN"/>
    <property type="match status" value="1"/>
</dbReference>
<keyword evidence="2" id="KW-1185">Reference proteome</keyword>
<comment type="caution">
    <text evidence="1">The sequence shown here is derived from an EMBL/GenBank/DDBJ whole genome shotgun (WGS) entry which is preliminary data.</text>
</comment>
<dbReference type="Proteomes" id="UP001162162">
    <property type="component" value="Unassembled WGS sequence"/>
</dbReference>
<dbReference type="EMBL" id="JAPWTK010001161">
    <property type="protein sequence ID" value="KAJ8933797.1"/>
    <property type="molecule type" value="Genomic_DNA"/>
</dbReference>
<reference evidence="1" key="1">
    <citation type="journal article" date="2023" name="Insect Mol. Biol.">
        <title>Genome sequencing provides insights into the evolution of gene families encoding plant cell wall-degrading enzymes in longhorned beetles.</title>
        <authorList>
            <person name="Shin N.R."/>
            <person name="Okamura Y."/>
            <person name="Kirsch R."/>
            <person name="Pauchet Y."/>
        </authorList>
    </citation>
    <scope>NUCLEOTIDE SEQUENCE</scope>
    <source>
        <strain evidence="1">AMC_N1</strain>
    </source>
</reference>